<dbReference type="Pfam" id="PF03170">
    <property type="entry name" value="BcsB"/>
    <property type="match status" value="2"/>
</dbReference>
<protein>
    <recommendedName>
        <fullName evidence="10">Cellulose synthase</fullName>
    </recommendedName>
</protein>
<sequence length="671" mass="74460">MTKKTTYLLFVMLLLVTSLVVMSRDAQAAEKLSITEQSVNLQGPDSVFNYNYYLPEQASDQGNELTLNIAHSALLIKPSSLTIRVDGDNKKTVALKGDEKQSTLTIPLSGKALKKGTHMITIAYYGIIKEGVCVENNTSGNWLRINPASYLRINGNATSSTVTLADYPTKFTAFEAKTSVVIPEKASTSTTNAALKVLSYLKKQTTKPQNMIITTDRRIKSGSDHLIFIGQTAAFKSADAKKLLMQAQAPKKADALNLSISQQISPKNKRIIMSVTAQEDQILQKKISVLTDPRIVKQLANKTMSVSSLPEKENNDSGTVTFKEMSIEDFELSNALTKSPHHFYYLPQNYDHSQDVSITLLLKKSVILKADKAELIVMVNDIPHSVSLKNMDKEDGFFKVRLTLEKSALKNQNLVDLQFVLNGSKTNNPCTTNDENKWLFFSENSTINFAISDKQQPTEVSLTAFPSIFSNADKSTAVVVSQLDDKTIADLTILYSAATMGTEAPHFELYDASTINPDELKNRHSIIIGDVAALTADLQKNDQMTYVDKKIDLAKEGFLAESVARYATVQQSPWDHTYLTMTLNKNEENEANVSKKLLTTLQNMQAPATIIVQSKDQQLFTNSDRYQAEKANSDTKKTVTSSLSTNTIVYFIVLLIIVVAVLIFVLRKRKK</sequence>
<feature type="transmembrane region" description="Helical" evidence="6">
    <location>
        <begin position="648"/>
        <end position="666"/>
    </location>
</feature>
<dbReference type="PANTHER" id="PTHR39083">
    <property type="entry name" value="CYCLIC DI-GMP-BINDING PROTEIN"/>
    <property type="match status" value="1"/>
</dbReference>
<proteinExistence type="predicted"/>
<dbReference type="OrthoDB" id="2440594at2"/>
<evidence type="ECO:0000256" key="7">
    <source>
        <dbReference type="SAM" id="SignalP"/>
    </source>
</evidence>
<keyword evidence="7" id="KW-0732">Signal</keyword>
<evidence type="ECO:0000256" key="2">
    <source>
        <dbReference type="ARBA" id="ARBA00022475"/>
    </source>
</evidence>
<dbReference type="EMBL" id="QFVR01000005">
    <property type="protein sequence ID" value="PWI26042.1"/>
    <property type="molecule type" value="Genomic_DNA"/>
</dbReference>
<accession>A0A2U3AND4</accession>
<dbReference type="Proteomes" id="UP000245938">
    <property type="component" value="Unassembled WGS sequence"/>
</dbReference>
<name>A0A2U3AND4_9BACL</name>
<evidence type="ECO:0000313" key="9">
    <source>
        <dbReference type="Proteomes" id="UP000245938"/>
    </source>
</evidence>
<dbReference type="AlphaFoldDB" id="A0A2U3AND4"/>
<evidence type="ECO:0000256" key="6">
    <source>
        <dbReference type="SAM" id="Phobius"/>
    </source>
</evidence>
<evidence type="ECO:0000256" key="3">
    <source>
        <dbReference type="ARBA" id="ARBA00022692"/>
    </source>
</evidence>
<feature type="signal peptide" evidence="7">
    <location>
        <begin position="1"/>
        <end position="28"/>
    </location>
</feature>
<keyword evidence="4 6" id="KW-1133">Transmembrane helix</keyword>
<dbReference type="RefSeq" id="WP_109305463.1">
    <property type="nucleotide sequence ID" value="NZ_BJUF01000032.1"/>
</dbReference>
<dbReference type="GO" id="GO:0005886">
    <property type="term" value="C:plasma membrane"/>
    <property type="evidence" value="ECO:0007669"/>
    <property type="project" value="UniProtKB-SubCell"/>
</dbReference>
<dbReference type="InterPro" id="IPR018513">
    <property type="entry name" value="Cell_synthase_bac"/>
</dbReference>
<dbReference type="GO" id="GO:0006011">
    <property type="term" value="P:UDP-alpha-D-glucose metabolic process"/>
    <property type="evidence" value="ECO:0007669"/>
    <property type="project" value="InterPro"/>
</dbReference>
<keyword evidence="2" id="KW-1003">Cell membrane</keyword>
<comment type="caution">
    <text evidence="8">The sequence shown here is derived from an EMBL/GenBank/DDBJ whole genome shotgun (WGS) entry which is preliminary data.</text>
</comment>
<dbReference type="PANTHER" id="PTHR39083:SF1">
    <property type="entry name" value="CYCLIC DI-GMP-BINDING PROTEIN"/>
    <property type="match status" value="1"/>
</dbReference>
<evidence type="ECO:0000256" key="5">
    <source>
        <dbReference type="ARBA" id="ARBA00023136"/>
    </source>
</evidence>
<keyword evidence="9" id="KW-1185">Reference proteome</keyword>
<evidence type="ECO:0000313" key="8">
    <source>
        <dbReference type="EMBL" id="PWI26042.1"/>
    </source>
</evidence>
<evidence type="ECO:0000256" key="4">
    <source>
        <dbReference type="ARBA" id="ARBA00022989"/>
    </source>
</evidence>
<keyword evidence="5 6" id="KW-0472">Membrane</keyword>
<organism evidence="8 9">
    <name type="scientific">Kurthia sibirica</name>
    <dbReference type="NCBI Taxonomy" id="202750"/>
    <lineage>
        <taxon>Bacteria</taxon>
        <taxon>Bacillati</taxon>
        <taxon>Bacillota</taxon>
        <taxon>Bacilli</taxon>
        <taxon>Bacillales</taxon>
        <taxon>Caryophanaceae</taxon>
        <taxon>Kurthia</taxon>
    </lineage>
</organism>
<reference evidence="8 9" key="1">
    <citation type="submission" date="2018-05" db="EMBL/GenBank/DDBJ databases">
        <title>Kurthia sibirica genome sequence.</title>
        <authorList>
            <person name="Maclea K.S."/>
            <person name="Goen A.E."/>
        </authorList>
    </citation>
    <scope>NUCLEOTIDE SEQUENCE [LARGE SCALE GENOMIC DNA]</scope>
    <source>
        <strain evidence="8 9">ATCC 49154</strain>
    </source>
</reference>
<comment type="subcellular location">
    <subcellularLocation>
        <location evidence="1">Cell membrane</location>
        <topology evidence="1">Single-pass membrane protein</topology>
    </subcellularLocation>
</comment>
<feature type="chain" id="PRO_5015409077" description="Cellulose synthase" evidence="7">
    <location>
        <begin position="29"/>
        <end position="671"/>
    </location>
</feature>
<evidence type="ECO:0008006" key="10">
    <source>
        <dbReference type="Google" id="ProtNLM"/>
    </source>
</evidence>
<gene>
    <name evidence="8" type="ORF">DEX24_05800</name>
</gene>
<keyword evidence="3 6" id="KW-0812">Transmembrane</keyword>
<evidence type="ECO:0000256" key="1">
    <source>
        <dbReference type="ARBA" id="ARBA00004162"/>
    </source>
</evidence>
<dbReference type="Gene3D" id="2.60.120.260">
    <property type="entry name" value="Galactose-binding domain-like"/>
    <property type="match status" value="2"/>
</dbReference>